<dbReference type="SMART" id="SM00304">
    <property type="entry name" value="HAMP"/>
    <property type="match status" value="1"/>
</dbReference>
<dbReference type="PROSITE" id="PS50885">
    <property type="entry name" value="HAMP"/>
    <property type="match status" value="1"/>
</dbReference>
<proteinExistence type="predicted"/>
<reference evidence="17" key="1">
    <citation type="submission" date="2019-10" db="EMBL/GenBank/DDBJ databases">
        <title>Description of Paenibacillus glebae sp. nov.</title>
        <authorList>
            <person name="Carlier A."/>
            <person name="Qi S."/>
        </authorList>
    </citation>
    <scope>NUCLEOTIDE SEQUENCE</scope>
    <source>
        <strain evidence="17">LMG 31456</strain>
    </source>
</reference>
<dbReference type="Gene3D" id="1.10.8.500">
    <property type="entry name" value="HAMP domain in histidine kinase"/>
    <property type="match status" value="1"/>
</dbReference>
<dbReference type="PROSITE" id="PS50109">
    <property type="entry name" value="HIS_KIN"/>
    <property type="match status" value="1"/>
</dbReference>
<keyword evidence="11 14" id="KW-1133">Transmembrane helix</keyword>
<evidence type="ECO:0000256" key="4">
    <source>
        <dbReference type="ARBA" id="ARBA00022475"/>
    </source>
</evidence>
<feature type="transmembrane region" description="Helical" evidence="14">
    <location>
        <begin position="289"/>
        <end position="307"/>
    </location>
</feature>
<feature type="transmembrane region" description="Helical" evidence="14">
    <location>
        <begin position="14"/>
        <end position="32"/>
    </location>
</feature>
<evidence type="ECO:0000259" key="15">
    <source>
        <dbReference type="PROSITE" id="PS50109"/>
    </source>
</evidence>
<dbReference type="GO" id="GO:0005886">
    <property type="term" value="C:plasma membrane"/>
    <property type="evidence" value="ECO:0007669"/>
    <property type="project" value="UniProtKB-SubCell"/>
</dbReference>
<evidence type="ECO:0000256" key="2">
    <source>
        <dbReference type="ARBA" id="ARBA00004651"/>
    </source>
</evidence>
<keyword evidence="18" id="KW-1185">Reference proteome</keyword>
<evidence type="ECO:0000256" key="6">
    <source>
        <dbReference type="ARBA" id="ARBA00022679"/>
    </source>
</evidence>
<feature type="domain" description="HAMP" evidence="16">
    <location>
        <begin position="308"/>
        <end position="360"/>
    </location>
</feature>
<dbReference type="SMART" id="SM00387">
    <property type="entry name" value="HATPase_c"/>
    <property type="match status" value="1"/>
</dbReference>
<dbReference type="InterPro" id="IPR003594">
    <property type="entry name" value="HATPase_dom"/>
</dbReference>
<evidence type="ECO:0000256" key="9">
    <source>
        <dbReference type="ARBA" id="ARBA00022777"/>
    </source>
</evidence>
<evidence type="ECO:0000256" key="11">
    <source>
        <dbReference type="ARBA" id="ARBA00022989"/>
    </source>
</evidence>
<dbReference type="Gene3D" id="3.30.565.10">
    <property type="entry name" value="Histidine kinase-like ATPase, C-terminal domain"/>
    <property type="match status" value="1"/>
</dbReference>
<dbReference type="CDD" id="cd06225">
    <property type="entry name" value="HAMP"/>
    <property type="match status" value="1"/>
</dbReference>
<dbReference type="AlphaFoldDB" id="A0A972GV02"/>
<evidence type="ECO:0000256" key="5">
    <source>
        <dbReference type="ARBA" id="ARBA00022553"/>
    </source>
</evidence>
<dbReference type="EC" id="2.7.13.3" evidence="3"/>
<evidence type="ECO:0000256" key="3">
    <source>
        <dbReference type="ARBA" id="ARBA00012438"/>
    </source>
</evidence>
<keyword evidence="10" id="KW-0067">ATP-binding</keyword>
<dbReference type="Gene3D" id="3.30.450.20">
    <property type="entry name" value="PAS domain"/>
    <property type="match status" value="1"/>
</dbReference>
<evidence type="ECO:0000256" key="8">
    <source>
        <dbReference type="ARBA" id="ARBA00022741"/>
    </source>
</evidence>
<organism evidence="17 18">
    <name type="scientific">Paenibacillus foliorum</name>
    <dbReference type="NCBI Taxonomy" id="2654974"/>
    <lineage>
        <taxon>Bacteria</taxon>
        <taxon>Bacillati</taxon>
        <taxon>Bacillota</taxon>
        <taxon>Bacilli</taxon>
        <taxon>Bacillales</taxon>
        <taxon>Paenibacillaceae</taxon>
        <taxon>Paenibacillus</taxon>
    </lineage>
</organism>
<keyword evidence="13 14" id="KW-0472">Membrane</keyword>
<dbReference type="InterPro" id="IPR003660">
    <property type="entry name" value="HAMP_dom"/>
</dbReference>
<dbReference type="PANTHER" id="PTHR34220">
    <property type="entry name" value="SENSOR HISTIDINE KINASE YPDA"/>
    <property type="match status" value="1"/>
</dbReference>
<evidence type="ECO:0000256" key="14">
    <source>
        <dbReference type="SAM" id="Phobius"/>
    </source>
</evidence>
<accession>A0A972GV02</accession>
<sequence length="589" mass="67412">MLLFFRNLSLRKKLIVTSITCLILPTIIMLYITNDFSQRIIREHSLESSKQILQNVQVQMNKVIEEMVAVSNTIQFDSELKSSLQGKSDPLLSKLVTTQLEQLVSDKPNMQLTLLMEDGRYFSDYSYYEFEPSNFREQSWFKDLSQTSALDTLFLGVQPNYLKSQVAENPYVIMTARVLTDNSSRPFAYLIVSRTENTFSDIYDKFSEEIFLLDNNSQILSYRDKGCIGDNFLDLIKKGVVESPEIISLKGKTHLYVSIPLRHAGWNLVSLAPYEQLTDKLNNISRSGLVLQVLFVVGFIIILTYLLQKFTKPIQVLGEVALKVEAGDIEVRSNIRGRDEVGRLGRAFDEMLDRIIQMLEQVKLEQQLKRKAEIDMLHAQIHPHFLFNVLSSVRLKLLMKDDHQNAELVGSLSTLLRSTVSSQQEFVSLLAEIDMAKQYMDLMNFTMRHPVVFHIDVNSELLLETVPRFILQPIIENAYKHGFSRKSGCITINVEKFGDNLLISVKDNGLGIDSETMSILQERLLLNKKQIIEESAHNGSYKISGIGLFNVYERLKLIYGDRFQMTIQSVYNQGANIVLTLPISTMENE</sequence>
<evidence type="ECO:0000256" key="10">
    <source>
        <dbReference type="ARBA" id="ARBA00022840"/>
    </source>
</evidence>
<dbReference type="SUPFAM" id="SSF55874">
    <property type="entry name" value="ATPase domain of HSP90 chaperone/DNA topoisomerase II/histidine kinase"/>
    <property type="match status" value="1"/>
</dbReference>
<dbReference type="GO" id="GO:0000155">
    <property type="term" value="F:phosphorelay sensor kinase activity"/>
    <property type="evidence" value="ECO:0007669"/>
    <property type="project" value="InterPro"/>
</dbReference>
<dbReference type="Pfam" id="PF06580">
    <property type="entry name" value="His_kinase"/>
    <property type="match status" value="1"/>
</dbReference>
<evidence type="ECO:0000313" key="18">
    <source>
        <dbReference type="Proteomes" id="UP000641588"/>
    </source>
</evidence>
<dbReference type="InterPro" id="IPR005467">
    <property type="entry name" value="His_kinase_dom"/>
</dbReference>
<evidence type="ECO:0000256" key="13">
    <source>
        <dbReference type="ARBA" id="ARBA00023136"/>
    </source>
</evidence>
<dbReference type="Proteomes" id="UP000641588">
    <property type="component" value="Unassembled WGS sequence"/>
</dbReference>
<protein>
    <recommendedName>
        <fullName evidence="3">histidine kinase</fullName>
        <ecNumber evidence="3">2.7.13.3</ecNumber>
    </recommendedName>
</protein>
<evidence type="ECO:0000256" key="12">
    <source>
        <dbReference type="ARBA" id="ARBA00023012"/>
    </source>
</evidence>
<keyword evidence="7 14" id="KW-0812">Transmembrane</keyword>
<name>A0A972GV02_9BACL</name>
<keyword evidence="9" id="KW-0418">Kinase</keyword>
<dbReference type="SUPFAM" id="SSF158472">
    <property type="entry name" value="HAMP domain-like"/>
    <property type="match status" value="1"/>
</dbReference>
<gene>
    <name evidence="17" type="ORF">GC093_29675</name>
</gene>
<keyword evidence="12" id="KW-0902">Two-component regulatory system</keyword>
<dbReference type="Pfam" id="PF00672">
    <property type="entry name" value="HAMP"/>
    <property type="match status" value="1"/>
</dbReference>
<comment type="caution">
    <text evidence="17">The sequence shown here is derived from an EMBL/GenBank/DDBJ whole genome shotgun (WGS) entry which is preliminary data.</text>
</comment>
<dbReference type="InterPro" id="IPR010559">
    <property type="entry name" value="Sig_transdc_His_kin_internal"/>
</dbReference>
<keyword evidence="6" id="KW-0808">Transferase</keyword>
<dbReference type="InterPro" id="IPR050640">
    <property type="entry name" value="Bact_2-comp_sensor_kinase"/>
</dbReference>
<dbReference type="GO" id="GO:0005524">
    <property type="term" value="F:ATP binding"/>
    <property type="evidence" value="ECO:0007669"/>
    <property type="project" value="UniProtKB-KW"/>
</dbReference>
<keyword evidence="5" id="KW-0597">Phosphoprotein</keyword>
<feature type="domain" description="Histidine kinase" evidence="15">
    <location>
        <begin position="470"/>
        <end position="585"/>
    </location>
</feature>
<keyword evidence="8" id="KW-0547">Nucleotide-binding</keyword>
<dbReference type="InterPro" id="IPR036890">
    <property type="entry name" value="HATPase_C_sf"/>
</dbReference>
<evidence type="ECO:0000313" key="17">
    <source>
        <dbReference type="EMBL" id="NOU97369.1"/>
    </source>
</evidence>
<dbReference type="Pfam" id="PF02518">
    <property type="entry name" value="HATPase_c"/>
    <property type="match status" value="1"/>
</dbReference>
<dbReference type="PANTHER" id="PTHR34220:SF11">
    <property type="entry name" value="SENSOR PROTEIN KINASE HPTS"/>
    <property type="match status" value="1"/>
</dbReference>
<evidence type="ECO:0000256" key="7">
    <source>
        <dbReference type="ARBA" id="ARBA00022692"/>
    </source>
</evidence>
<evidence type="ECO:0000259" key="16">
    <source>
        <dbReference type="PROSITE" id="PS50885"/>
    </source>
</evidence>
<comment type="catalytic activity">
    <reaction evidence="1">
        <text>ATP + protein L-histidine = ADP + protein N-phospho-L-histidine.</text>
        <dbReference type="EC" id="2.7.13.3"/>
    </reaction>
</comment>
<keyword evidence="4" id="KW-1003">Cell membrane</keyword>
<dbReference type="EMBL" id="WHOD01000109">
    <property type="protein sequence ID" value="NOU97369.1"/>
    <property type="molecule type" value="Genomic_DNA"/>
</dbReference>
<evidence type="ECO:0000256" key="1">
    <source>
        <dbReference type="ARBA" id="ARBA00000085"/>
    </source>
</evidence>
<comment type="subcellular location">
    <subcellularLocation>
        <location evidence="2">Cell membrane</location>
        <topology evidence="2">Multi-pass membrane protein</topology>
    </subcellularLocation>
</comment>